<dbReference type="SUPFAM" id="SSF46894">
    <property type="entry name" value="C-terminal effector domain of the bipartite response regulators"/>
    <property type="match status" value="1"/>
</dbReference>
<dbReference type="EMBL" id="CP070619">
    <property type="protein sequence ID" value="QSE89822.1"/>
    <property type="molecule type" value="Genomic_DNA"/>
</dbReference>
<dbReference type="CDD" id="cd06170">
    <property type="entry name" value="LuxR_C_like"/>
    <property type="match status" value="1"/>
</dbReference>
<keyword evidence="6" id="KW-1185">Reference proteome</keyword>
<gene>
    <name evidence="5" type="ORF">JWS13_14900</name>
</gene>
<evidence type="ECO:0000313" key="6">
    <source>
        <dbReference type="Proteomes" id="UP000662986"/>
    </source>
</evidence>
<dbReference type="Pfam" id="PF00196">
    <property type="entry name" value="GerE"/>
    <property type="match status" value="1"/>
</dbReference>
<dbReference type="InterPro" id="IPR000792">
    <property type="entry name" value="Tscrpt_reg_LuxR_C"/>
</dbReference>
<keyword evidence="3" id="KW-0804">Transcription</keyword>
<keyword evidence="1" id="KW-0805">Transcription regulation</keyword>
<dbReference type="InterPro" id="IPR036388">
    <property type="entry name" value="WH-like_DNA-bd_sf"/>
</dbReference>
<evidence type="ECO:0000256" key="1">
    <source>
        <dbReference type="ARBA" id="ARBA00023015"/>
    </source>
</evidence>
<accession>A0A974W336</accession>
<evidence type="ECO:0000259" key="4">
    <source>
        <dbReference type="PROSITE" id="PS50043"/>
    </source>
</evidence>
<reference evidence="5 6" key="2">
    <citation type="journal article" date="2022" name="Arch. Microbiol.">
        <title>Rhodococcus pseudokoreensis sp. nov. isolated from the rhizosphere of young M26 apple rootstocks.</title>
        <authorList>
            <person name="Kampfer P."/>
            <person name="Glaeser S.P."/>
            <person name="Blom J."/>
            <person name="Wolf J."/>
            <person name="Benning S."/>
            <person name="Schloter M."/>
            <person name="Neumann-Schaal M."/>
        </authorList>
    </citation>
    <scope>NUCLEOTIDE SEQUENCE [LARGE SCALE GENOMIC DNA]</scope>
    <source>
        <strain evidence="5 6">R79</strain>
    </source>
</reference>
<organism evidence="5 6">
    <name type="scientific">Rhodococcus pseudokoreensis</name>
    <dbReference type="NCBI Taxonomy" id="2811421"/>
    <lineage>
        <taxon>Bacteria</taxon>
        <taxon>Bacillati</taxon>
        <taxon>Actinomycetota</taxon>
        <taxon>Actinomycetes</taxon>
        <taxon>Mycobacteriales</taxon>
        <taxon>Nocardiaceae</taxon>
        <taxon>Rhodococcus</taxon>
    </lineage>
</organism>
<dbReference type="PANTHER" id="PTHR44688">
    <property type="entry name" value="DNA-BINDING TRANSCRIPTIONAL ACTIVATOR DEVR_DOSR"/>
    <property type="match status" value="1"/>
</dbReference>
<evidence type="ECO:0000256" key="3">
    <source>
        <dbReference type="ARBA" id="ARBA00023163"/>
    </source>
</evidence>
<name>A0A974W336_9NOCA</name>
<protein>
    <submittedName>
        <fullName evidence="5">Helix-turn-helix transcriptional regulator</fullName>
    </submittedName>
</protein>
<reference evidence="5 6" key="1">
    <citation type="journal article" date="2021" name="Microbiol. Resour. Announc.">
        <title>Complete Genome Sequences of Two Rhodococcus sp. Strains with Large and Linear Chromosomes, Isolated from Apple Rhizosphere.</title>
        <authorList>
            <person name="Benning S."/>
            <person name="Brugnone N."/>
            <person name="Siani R."/>
            <person name="Kublik S."/>
            <person name="Schloter M."/>
            <person name="Rad V."/>
        </authorList>
    </citation>
    <scope>NUCLEOTIDE SEQUENCE [LARGE SCALE GENOMIC DNA]</scope>
    <source>
        <strain evidence="5 6">R79</strain>
    </source>
</reference>
<dbReference type="PRINTS" id="PR00038">
    <property type="entry name" value="HTHLUXR"/>
</dbReference>
<dbReference type="SMART" id="SM00421">
    <property type="entry name" value="HTH_LUXR"/>
    <property type="match status" value="1"/>
</dbReference>
<dbReference type="PROSITE" id="PS00622">
    <property type="entry name" value="HTH_LUXR_1"/>
    <property type="match status" value="1"/>
</dbReference>
<dbReference type="RefSeq" id="WP_206006318.1">
    <property type="nucleotide sequence ID" value="NZ_CP070619.1"/>
</dbReference>
<feature type="domain" description="HTH luxR-type" evidence="4">
    <location>
        <begin position="59"/>
        <end position="124"/>
    </location>
</feature>
<dbReference type="Proteomes" id="UP000662986">
    <property type="component" value="Chromosome"/>
</dbReference>
<keyword evidence="2" id="KW-0238">DNA-binding</keyword>
<dbReference type="PROSITE" id="PS50043">
    <property type="entry name" value="HTH_LUXR_2"/>
    <property type="match status" value="1"/>
</dbReference>
<proteinExistence type="predicted"/>
<dbReference type="InterPro" id="IPR016032">
    <property type="entry name" value="Sig_transdc_resp-reg_C-effctor"/>
</dbReference>
<dbReference type="Gene3D" id="1.10.10.10">
    <property type="entry name" value="Winged helix-like DNA-binding domain superfamily/Winged helix DNA-binding domain"/>
    <property type="match status" value="1"/>
</dbReference>
<evidence type="ECO:0000313" key="5">
    <source>
        <dbReference type="EMBL" id="QSE89822.1"/>
    </source>
</evidence>
<sequence>MTMHAELRRILDLLHSERVDDRAARLRAASALERVLLAGVHADSCVHTDLPVRADTARPSVHDEPLTGREHEILGMMADGASNAEIGRDLYISRNTVRFHVSNILRKMSVTNRTAAVARMTTGIGVR</sequence>
<evidence type="ECO:0000256" key="2">
    <source>
        <dbReference type="ARBA" id="ARBA00023125"/>
    </source>
</evidence>
<dbReference type="PANTHER" id="PTHR44688:SF16">
    <property type="entry name" value="DNA-BINDING TRANSCRIPTIONAL ACTIVATOR DEVR_DOSR"/>
    <property type="match status" value="1"/>
</dbReference>